<keyword evidence="4" id="KW-1185">Reference proteome</keyword>
<protein>
    <submittedName>
        <fullName evidence="3">DUF2087 domain-containing protein</fullName>
    </submittedName>
</protein>
<comment type="caution">
    <text evidence="3">The sequence shown here is derived from an EMBL/GenBank/DDBJ whole genome shotgun (WGS) entry which is preliminary data.</text>
</comment>
<evidence type="ECO:0000259" key="2">
    <source>
        <dbReference type="Pfam" id="PF09860"/>
    </source>
</evidence>
<feature type="compositionally biased region" description="Gly residues" evidence="1">
    <location>
        <begin position="145"/>
        <end position="155"/>
    </location>
</feature>
<dbReference type="Pfam" id="PF09860">
    <property type="entry name" value="DUF2087"/>
    <property type="match status" value="1"/>
</dbReference>
<dbReference type="AlphaFoldDB" id="A0A437RHE9"/>
<evidence type="ECO:0000313" key="3">
    <source>
        <dbReference type="EMBL" id="RVU46207.1"/>
    </source>
</evidence>
<name>A0A437RHE9_9BURK</name>
<reference evidence="3 4" key="1">
    <citation type="submission" date="2019-01" db="EMBL/GenBank/DDBJ databases">
        <authorList>
            <person name="Chen W.-M."/>
        </authorList>
    </citation>
    <scope>NUCLEOTIDE SEQUENCE [LARGE SCALE GENOMIC DNA]</scope>
    <source>
        <strain evidence="3 4">KYPY4</strain>
    </source>
</reference>
<dbReference type="Proteomes" id="UP000285575">
    <property type="component" value="Unassembled WGS sequence"/>
</dbReference>
<dbReference type="OrthoDB" id="9154799at2"/>
<accession>A0A437RHE9</accession>
<dbReference type="RefSeq" id="WP_128228573.1">
    <property type="nucleotide sequence ID" value="NZ_SACR01000003.1"/>
</dbReference>
<evidence type="ECO:0000313" key="4">
    <source>
        <dbReference type="Proteomes" id="UP000285575"/>
    </source>
</evidence>
<gene>
    <name evidence="3" type="ORF">EOE66_10140</name>
</gene>
<organism evidence="3 4">
    <name type="scientific">Rubrivivax rivuli</name>
    <dbReference type="NCBI Taxonomy" id="1862385"/>
    <lineage>
        <taxon>Bacteria</taxon>
        <taxon>Pseudomonadati</taxon>
        <taxon>Pseudomonadota</taxon>
        <taxon>Betaproteobacteria</taxon>
        <taxon>Burkholderiales</taxon>
        <taxon>Sphaerotilaceae</taxon>
        <taxon>Rubrivivax</taxon>
    </lineage>
</organism>
<feature type="domain" description="DUF2087" evidence="2">
    <location>
        <begin position="30"/>
        <end position="97"/>
    </location>
</feature>
<proteinExistence type="predicted"/>
<dbReference type="EMBL" id="SACR01000003">
    <property type="protein sequence ID" value="RVU46207.1"/>
    <property type="molecule type" value="Genomic_DNA"/>
</dbReference>
<feature type="region of interest" description="Disordered" evidence="1">
    <location>
        <begin position="135"/>
        <end position="155"/>
    </location>
</feature>
<dbReference type="InterPro" id="IPR018656">
    <property type="entry name" value="DUF2087"/>
</dbReference>
<evidence type="ECO:0000256" key="1">
    <source>
        <dbReference type="SAM" id="MobiDB-lite"/>
    </source>
</evidence>
<sequence length="155" mass="16749">MSPLPIPELPPSLQRLVVKDGVALGGLSTDDRLQALAWIWAGLPVGLVATEPQVNEALKAQLAGPGRFIDVDHVELRRWLVDGGWLQRDGYGREYRRSQPTDAAAAAWAERLAHVDTAACAQAWRAEREAERRARRARWQAQGGVPSGGQGGAAA</sequence>